<dbReference type="HOGENOM" id="CLU_072279_0_0_0"/>
<dbReference type="Pfam" id="PF24698">
    <property type="entry name" value="DUF7662"/>
    <property type="match status" value="1"/>
</dbReference>
<dbReference type="InterPro" id="IPR056079">
    <property type="entry name" value="DUF7662"/>
</dbReference>
<dbReference type="EMBL" id="CP002281">
    <property type="protein sequence ID" value="ADO83342.1"/>
    <property type="molecule type" value="Genomic_DNA"/>
</dbReference>
<name>E3H8S8_ILYPC</name>
<evidence type="ECO:0000313" key="2">
    <source>
        <dbReference type="EMBL" id="ADO83342.1"/>
    </source>
</evidence>
<dbReference type="InterPro" id="IPR044556">
    <property type="entry name" value="EndoII-like_GIY-YIG"/>
</dbReference>
<reference evidence="2 3" key="1">
    <citation type="journal article" date="2010" name="Stand. Genomic Sci.">
        <title>Complete genome sequence of Ilyobacter polytropus type strain (CuHbu1).</title>
        <authorList>
            <person name="Sikorski J."/>
            <person name="Chertkov O."/>
            <person name="Lapidus A."/>
            <person name="Nolan M."/>
            <person name="Lucas S."/>
            <person name="Del Rio T.G."/>
            <person name="Tice H."/>
            <person name="Cheng J.F."/>
            <person name="Tapia R."/>
            <person name="Han C."/>
            <person name="Goodwin L."/>
            <person name="Pitluck S."/>
            <person name="Liolios K."/>
            <person name="Ivanova N."/>
            <person name="Mavromatis K."/>
            <person name="Mikhailova N."/>
            <person name="Pati A."/>
            <person name="Chen A."/>
            <person name="Palaniappan K."/>
            <person name="Land M."/>
            <person name="Hauser L."/>
            <person name="Chang Y.J."/>
            <person name="Jeffries C.D."/>
            <person name="Brambilla E."/>
            <person name="Yasawong M."/>
            <person name="Rohde M."/>
            <person name="Pukall R."/>
            <person name="Spring S."/>
            <person name="Goker M."/>
            <person name="Woyke T."/>
            <person name="Bristow J."/>
            <person name="Eisen J.A."/>
            <person name="Markowitz V."/>
            <person name="Hugenholtz P."/>
            <person name="Kyrpides N.C."/>
            <person name="Klenk H.P."/>
        </authorList>
    </citation>
    <scope>NUCLEOTIDE SEQUENCE [LARGE SCALE GENOMIC DNA]</scope>
    <source>
        <strain evidence="3">ATCC 51220 / DSM 2926 / LMG 16218 / CuHBu1</strain>
    </source>
</reference>
<protein>
    <recommendedName>
        <fullName evidence="1">DUF7662 domain-containing protein</fullName>
    </recommendedName>
</protein>
<dbReference type="eggNOG" id="ENOG5030JJM">
    <property type="taxonomic scope" value="Bacteria"/>
</dbReference>
<keyword evidence="3" id="KW-1185">Reference proteome</keyword>
<gene>
    <name evidence="2" type="ordered locus">Ilyop_1563</name>
</gene>
<dbReference type="RefSeq" id="WP_013388009.1">
    <property type="nucleotide sequence ID" value="NC_014632.1"/>
</dbReference>
<proteinExistence type="predicted"/>
<sequence>MKDKKRNIKKIEGYNFKFICKINLETEKGDLIEHSHQDEFSNLEKKKLNPYGKEKFCKFRIPKIKSSGVYCIMEDNKVVYIGECLNLGLRFNSGYGVISSRNCFEGFQTVNCKINSLILRSYKEKSKLELYFLKTSNRKKLKKELRRIIKPVWNEKKVVFSSDEILESPRIPKDSDIDMIKNKDSKYGKYWKIFNFLKNEKAESIEVSLSKLEDILGFKLPKSARAYKAWWSNGGHSHSKNWMDAGYKVKVVSLGKKICFYKN</sequence>
<evidence type="ECO:0000259" key="1">
    <source>
        <dbReference type="Pfam" id="PF24698"/>
    </source>
</evidence>
<dbReference type="AlphaFoldDB" id="E3H8S8"/>
<evidence type="ECO:0000313" key="3">
    <source>
        <dbReference type="Proteomes" id="UP000006875"/>
    </source>
</evidence>
<organism evidence="2 3">
    <name type="scientific">Ilyobacter polytropus (strain ATCC 51220 / DSM 2926 / LMG 16218 / CuHBu1)</name>
    <dbReference type="NCBI Taxonomy" id="572544"/>
    <lineage>
        <taxon>Bacteria</taxon>
        <taxon>Fusobacteriati</taxon>
        <taxon>Fusobacteriota</taxon>
        <taxon>Fusobacteriia</taxon>
        <taxon>Fusobacteriales</taxon>
        <taxon>Fusobacteriaceae</taxon>
        <taxon>Ilyobacter</taxon>
    </lineage>
</organism>
<dbReference type="STRING" id="572544.Ilyop_1563"/>
<dbReference type="OrthoDB" id="1551455at2"/>
<dbReference type="Proteomes" id="UP000006875">
    <property type="component" value="Chromosome"/>
</dbReference>
<dbReference type="CDD" id="cd10436">
    <property type="entry name" value="GIY-YIG_EndoII_Hpy188I_like"/>
    <property type="match status" value="1"/>
</dbReference>
<feature type="domain" description="DUF7662" evidence="1">
    <location>
        <begin position="195"/>
        <end position="262"/>
    </location>
</feature>
<dbReference type="KEGG" id="ipo:Ilyop_1563"/>
<accession>E3H8S8</accession>